<dbReference type="InterPro" id="IPR050743">
    <property type="entry name" value="2-oxoacid_DH_E2_comp"/>
</dbReference>
<dbReference type="PROSITE" id="PS00189">
    <property type="entry name" value="LIPOYL"/>
    <property type="match status" value="1"/>
</dbReference>
<dbReference type="InterPro" id="IPR003016">
    <property type="entry name" value="2-oxoA_DH_lipoyl-BS"/>
</dbReference>
<dbReference type="Gene3D" id="3.30.559.10">
    <property type="entry name" value="Chloramphenicol acetyltransferase-like domain"/>
    <property type="match status" value="1"/>
</dbReference>
<comment type="similarity">
    <text evidence="2 9">Belongs to the 2-oxoacid dehydrogenase family.</text>
</comment>
<dbReference type="FunFam" id="3.30.559.10:FF:000004">
    <property type="entry name" value="Acetyltransferase component of pyruvate dehydrogenase complex"/>
    <property type="match status" value="1"/>
</dbReference>
<dbReference type="InterPro" id="IPR036625">
    <property type="entry name" value="E3-bd_dom_sf"/>
</dbReference>
<feature type="compositionally biased region" description="Low complexity" evidence="10">
    <location>
        <begin position="311"/>
        <end position="333"/>
    </location>
</feature>
<evidence type="ECO:0000256" key="2">
    <source>
        <dbReference type="ARBA" id="ARBA00007317"/>
    </source>
</evidence>
<organism evidence="13 14">
    <name type="scientific">Thiospirillum jenense</name>
    <dbReference type="NCBI Taxonomy" id="1653858"/>
    <lineage>
        <taxon>Bacteria</taxon>
        <taxon>Pseudomonadati</taxon>
        <taxon>Pseudomonadota</taxon>
        <taxon>Gammaproteobacteria</taxon>
        <taxon>Chromatiales</taxon>
        <taxon>Chromatiaceae</taxon>
        <taxon>Thiospirillum</taxon>
    </lineage>
</organism>
<dbReference type="SUPFAM" id="SSF51230">
    <property type="entry name" value="Single hybrid motif"/>
    <property type="match status" value="2"/>
</dbReference>
<dbReference type="AlphaFoldDB" id="A0A839H436"/>
<dbReference type="RefSeq" id="WP_182581767.1">
    <property type="nucleotide sequence ID" value="NZ_JABVCQ010000001.1"/>
</dbReference>
<dbReference type="CDD" id="cd06849">
    <property type="entry name" value="lipoyl_domain"/>
    <property type="match status" value="2"/>
</dbReference>
<comment type="cofactor">
    <cofactor evidence="1 9">
        <name>(R)-lipoate</name>
        <dbReference type="ChEBI" id="CHEBI:83088"/>
    </cofactor>
</comment>
<evidence type="ECO:0000313" key="13">
    <source>
        <dbReference type="EMBL" id="MBB1124661.1"/>
    </source>
</evidence>
<dbReference type="SUPFAM" id="SSF47005">
    <property type="entry name" value="Peripheral subunit-binding domain of 2-oxo acid dehydrogenase complex"/>
    <property type="match status" value="1"/>
</dbReference>
<reference evidence="13 14" key="1">
    <citation type="journal article" date="2020" name="Arch. Microbiol.">
        <title>The genome sequence of the giant phototrophic gammaproteobacterium Thiospirillum jenense gives insight into its physiological properties and phylogenetic relationships.</title>
        <authorList>
            <person name="Imhoff J.F."/>
            <person name="Meyer T.E."/>
            <person name="Kyndt J.A."/>
        </authorList>
    </citation>
    <scope>NUCLEOTIDE SEQUENCE [LARGE SCALE GENOMIC DNA]</scope>
    <source>
        <strain evidence="13 14">DSM 216</strain>
    </source>
</reference>
<evidence type="ECO:0000256" key="6">
    <source>
        <dbReference type="ARBA" id="ARBA00023315"/>
    </source>
</evidence>
<evidence type="ECO:0000256" key="3">
    <source>
        <dbReference type="ARBA" id="ARBA00011484"/>
    </source>
</evidence>
<evidence type="ECO:0000256" key="10">
    <source>
        <dbReference type="SAM" id="MobiDB-lite"/>
    </source>
</evidence>
<dbReference type="PROSITE" id="PS51826">
    <property type="entry name" value="PSBD"/>
    <property type="match status" value="1"/>
</dbReference>
<dbReference type="PROSITE" id="PS50968">
    <property type="entry name" value="BIOTINYL_LIPOYL"/>
    <property type="match status" value="2"/>
</dbReference>
<proteinExistence type="inferred from homology"/>
<feature type="domain" description="Peripheral subunit-binding (PSBD)" evidence="12">
    <location>
        <begin position="264"/>
        <end position="301"/>
    </location>
</feature>
<dbReference type="InterPro" id="IPR004167">
    <property type="entry name" value="PSBD"/>
</dbReference>
<comment type="subunit">
    <text evidence="3">Forms a 24-polypeptide structural core with octahedral symmetry.</text>
</comment>
<dbReference type="SUPFAM" id="SSF52777">
    <property type="entry name" value="CoA-dependent acyltransferases"/>
    <property type="match status" value="1"/>
</dbReference>
<feature type="domain" description="Lipoyl-binding" evidence="11">
    <location>
        <begin position="4"/>
        <end position="78"/>
    </location>
</feature>
<dbReference type="GO" id="GO:0031405">
    <property type="term" value="F:lipoic acid binding"/>
    <property type="evidence" value="ECO:0007669"/>
    <property type="project" value="TreeGrafter"/>
</dbReference>
<evidence type="ECO:0000256" key="1">
    <source>
        <dbReference type="ARBA" id="ARBA00001938"/>
    </source>
</evidence>
<protein>
    <recommendedName>
        <fullName evidence="9">Dihydrolipoamide acetyltransferase component of pyruvate dehydrogenase complex</fullName>
        <ecNumber evidence="9">2.3.1.-</ecNumber>
    </recommendedName>
</protein>
<dbReference type="Pfam" id="PF02817">
    <property type="entry name" value="E3_binding"/>
    <property type="match status" value="1"/>
</dbReference>
<dbReference type="Gene3D" id="2.40.50.100">
    <property type="match status" value="2"/>
</dbReference>
<comment type="catalytic activity">
    <reaction evidence="8">
        <text>N(6)-[(R)-dihydrolipoyl]-L-lysyl-[protein] + acetyl-CoA = N(6)-[(R)-S(8)-acetyldihydrolipoyl]-L-lysyl-[protein] + CoA</text>
        <dbReference type="Rhea" id="RHEA:17017"/>
        <dbReference type="Rhea" id="RHEA-COMP:10475"/>
        <dbReference type="Rhea" id="RHEA-COMP:10478"/>
        <dbReference type="ChEBI" id="CHEBI:57287"/>
        <dbReference type="ChEBI" id="CHEBI:57288"/>
        <dbReference type="ChEBI" id="CHEBI:83100"/>
        <dbReference type="ChEBI" id="CHEBI:83111"/>
        <dbReference type="EC" id="2.3.1.12"/>
    </reaction>
</comment>
<dbReference type="Pfam" id="PF00364">
    <property type="entry name" value="Biotin_lipoyl"/>
    <property type="match status" value="2"/>
</dbReference>
<dbReference type="EC" id="2.3.1.-" evidence="9"/>
<dbReference type="InterPro" id="IPR011053">
    <property type="entry name" value="Single_hybrid_motif"/>
</dbReference>
<dbReference type="GO" id="GO:0004742">
    <property type="term" value="F:dihydrolipoyllysine-residue acetyltransferase activity"/>
    <property type="evidence" value="ECO:0007669"/>
    <property type="project" value="UniProtKB-EC"/>
</dbReference>
<sequence>MTTLIDVVLPDVGDVADVEIVEILVQVGDTISAEQPLLVVESDKATIEIPAPAAAVVQELIVTAGQRVSKGDLLMRTTPADGVAAAPAPLVTPPAAPISSPPFDKGGQGGFLGATGQGGFPAAPAPTAAPASPLAPIEICLPDIGDIKRVPIIEVQIRPGDVVNAEQPLLILETDKTTLEVPTPLAGLVQHVWVQVGDQVGYGDRLLTLLPTATEELPVNSLFAHDDKTLHPPTTAALAGESRKAPVLPRPADLAAIAPGQLPHASPSVRRFARELGVDLTQVTGTGPKSRIVKEDVQTFVKQRLATAAAPAAATSSSATAPTVTSSPVAPVAPASPPFDKGGQGGFAPTLTAADFAKFGPVETQPLARVRRVSGAHLHRSWTTVPHVTQFDAADITDLEAFRTSQQVTAAGVKLTLLPFVLKAVATALARMPLLKASLIDNGEQVVLKQYCHIGVAVDTPNGLVVPVVRDVDHKGLLALATELAALSAKARDGKLAPSDLQGGVFSISSLGGIGGTAFTPIVNAPEVAVLGVSRATTQPVWDATSKQFVPRLQLPLSLSYDHRVVDGADGVRFTTLLTQLLGDMRQLLL</sequence>
<dbReference type="InterPro" id="IPR001078">
    <property type="entry name" value="2-oxoacid_DH_actylTfrase"/>
</dbReference>
<evidence type="ECO:0000256" key="5">
    <source>
        <dbReference type="ARBA" id="ARBA00022823"/>
    </source>
</evidence>
<keyword evidence="4 9" id="KW-0808">Transferase</keyword>
<evidence type="ECO:0000256" key="7">
    <source>
        <dbReference type="ARBA" id="ARBA00025211"/>
    </source>
</evidence>
<evidence type="ECO:0000256" key="4">
    <source>
        <dbReference type="ARBA" id="ARBA00022679"/>
    </source>
</evidence>
<evidence type="ECO:0000256" key="9">
    <source>
        <dbReference type="RuleBase" id="RU003423"/>
    </source>
</evidence>
<name>A0A839H436_9GAMM</name>
<feature type="domain" description="Lipoyl-binding" evidence="11">
    <location>
        <begin position="136"/>
        <end position="210"/>
    </location>
</feature>
<gene>
    <name evidence="13" type="ORF">HUK38_00260</name>
</gene>
<evidence type="ECO:0000259" key="11">
    <source>
        <dbReference type="PROSITE" id="PS50968"/>
    </source>
</evidence>
<evidence type="ECO:0000259" key="12">
    <source>
        <dbReference type="PROSITE" id="PS51826"/>
    </source>
</evidence>
<comment type="function">
    <text evidence="7">The pyruvate dehydrogenase complex catalyzes the overall conversion of pyruvate to acetyl-CoA and CO(2). It contains multiple copies of three enzymatic components: pyruvate dehydrogenase (E1), dihydrolipoamide acetyltransferase (E2) and lipoamide dehydrogenase (E3).</text>
</comment>
<dbReference type="GO" id="GO:0006086">
    <property type="term" value="P:pyruvate decarboxylation to acetyl-CoA"/>
    <property type="evidence" value="ECO:0007669"/>
    <property type="project" value="TreeGrafter"/>
</dbReference>
<accession>A0A839H436</accession>
<dbReference type="Pfam" id="PF00198">
    <property type="entry name" value="2-oxoacid_dh"/>
    <property type="match status" value="1"/>
</dbReference>
<evidence type="ECO:0000256" key="8">
    <source>
        <dbReference type="ARBA" id="ARBA00048370"/>
    </source>
</evidence>
<comment type="caution">
    <text evidence="13">The sequence shown here is derived from an EMBL/GenBank/DDBJ whole genome shotgun (WGS) entry which is preliminary data.</text>
</comment>
<dbReference type="InterPro" id="IPR000089">
    <property type="entry name" value="Biotin_lipoyl"/>
</dbReference>
<dbReference type="Gene3D" id="4.10.320.10">
    <property type="entry name" value="E3-binding domain"/>
    <property type="match status" value="1"/>
</dbReference>
<dbReference type="InterPro" id="IPR023213">
    <property type="entry name" value="CAT-like_dom_sf"/>
</dbReference>
<dbReference type="PANTHER" id="PTHR43178">
    <property type="entry name" value="DIHYDROLIPOAMIDE ACETYLTRANSFERASE COMPONENT OF PYRUVATE DEHYDROGENASE COMPLEX"/>
    <property type="match status" value="1"/>
</dbReference>
<evidence type="ECO:0000313" key="14">
    <source>
        <dbReference type="Proteomes" id="UP000548632"/>
    </source>
</evidence>
<feature type="region of interest" description="Disordered" evidence="10">
    <location>
        <begin position="311"/>
        <end position="344"/>
    </location>
</feature>
<keyword evidence="14" id="KW-1185">Reference proteome</keyword>
<keyword evidence="5 9" id="KW-0450">Lipoyl</keyword>
<dbReference type="Proteomes" id="UP000548632">
    <property type="component" value="Unassembled WGS sequence"/>
</dbReference>
<dbReference type="GO" id="GO:0005737">
    <property type="term" value="C:cytoplasm"/>
    <property type="evidence" value="ECO:0007669"/>
    <property type="project" value="TreeGrafter"/>
</dbReference>
<keyword evidence="6 9" id="KW-0012">Acyltransferase</keyword>
<dbReference type="EMBL" id="JABVCQ010000001">
    <property type="protein sequence ID" value="MBB1124661.1"/>
    <property type="molecule type" value="Genomic_DNA"/>
</dbReference>
<dbReference type="PANTHER" id="PTHR43178:SF2">
    <property type="entry name" value="DIHYDROLIPOYLLYSINE-RESIDUE ACETYLTRANSFERASE COMPONENT OF PYRUVATE DEHYDROGENASE COMPLEX"/>
    <property type="match status" value="1"/>
</dbReference>